<dbReference type="SMART" id="SM00248">
    <property type="entry name" value="ANK"/>
    <property type="match status" value="2"/>
</dbReference>
<feature type="coiled-coil region" evidence="4">
    <location>
        <begin position="781"/>
        <end position="815"/>
    </location>
</feature>
<dbReference type="InterPro" id="IPR051642">
    <property type="entry name" value="SWI6-like"/>
</dbReference>
<dbReference type="Gene3D" id="3.10.260.10">
    <property type="entry name" value="Transcription regulator HTH, APSES-type DNA-binding domain"/>
    <property type="match status" value="1"/>
</dbReference>
<feature type="region of interest" description="Disordered" evidence="5">
    <location>
        <begin position="608"/>
        <end position="671"/>
    </location>
</feature>
<dbReference type="PANTHER" id="PTHR43828">
    <property type="entry name" value="ASPARAGINASE"/>
    <property type="match status" value="1"/>
</dbReference>
<dbReference type="PROSITE" id="PS50088">
    <property type="entry name" value="ANK_REPEAT"/>
    <property type="match status" value="2"/>
</dbReference>
<dbReference type="Pfam" id="PF00023">
    <property type="entry name" value="Ank"/>
    <property type="match status" value="1"/>
</dbReference>
<evidence type="ECO:0000256" key="3">
    <source>
        <dbReference type="PROSITE-ProRule" id="PRU00023"/>
    </source>
</evidence>
<keyword evidence="2 3" id="KW-0040">ANK repeat</keyword>
<dbReference type="GO" id="GO:0033309">
    <property type="term" value="C:SBF transcription complex"/>
    <property type="evidence" value="ECO:0007669"/>
    <property type="project" value="TreeGrafter"/>
</dbReference>
<dbReference type="InterPro" id="IPR003163">
    <property type="entry name" value="Tscrpt_reg_HTH_APSES-type"/>
</dbReference>
<dbReference type="FunFam" id="3.10.260.10:FF:000001">
    <property type="entry name" value="APSES transcription factor (MbpA)"/>
    <property type="match status" value="1"/>
</dbReference>
<feature type="domain" description="HTH APSES-type" evidence="6">
    <location>
        <begin position="15"/>
        <end position="125"/>
    </location>
</feature>
<dbReference type="GO" id="GO:0001228">
    <property type="term" value="F:DNA-binding transcription activator activity, RNA polymerase II-specific"/>
    <property type="evidence" value="ECO:0007669"/>
    <property type="project" value="UniProtKB-ARBA"/>
</dbReference>
<dbReference type="SUPFAM" id="SSF48403">
    <property type="entry name" value="Ankyrin repeat"/>
    <property type="match status" value="1"/>
</dbReference>
<dbReference type="PANTHER" id="PTHR43828:SF3">
    <property type="entry name" value="CHROMO DOMAIN-CONTAINING PROTEIN"/>
    <property type="match status" value="1"/>
</dbReference>
<evidence type="ECO:0000313" key="7">
    <source>
        <dbReference type="EMBL" id="PVV00427.1"/>
    </source>
</evidence>
<dbReference type="SUPFAM" id="SSF54616">
    <property type="entry name" value="DNA-binding domain of Mlu1-box binding protein MBP1"/>
    <property type="match status" value="1"/>
</dbReference>
<feature type="region of interest" description="Disordered" evidence="5">
    <location>
        <begin position="448"/>
        <end position="484"/>
    </location>
</feature>
<keyword evidence="8" id="KW-1185">Reference proteome</keyword>
<feature type="region of interest" description="Disordered" evidence="5">
    <location>
        <begin position="833"/>
        <end position="856"/>
    </location>
</feature>
<feature type="compositionally biased region" description="Low complexity" evidence="5">
    <location>
        <begin position="1029"/>
        <end position="1045"/>
    </location>
</feature>
<feature type="compositionally biased region" description="Polar residues" evidence="5">
    <location>
        <begin position="630"/>
        <end position="642"/>
    </location>
</feature>
<sequence length="1065" mass="118307">MSNPAKFIDANNTHVYTAIYSGVLVYEMVCRGVAVMKRKTDSWLNATQILKVAGIDKGRRTKILEREILGNQHEKVQGGYGKYQGTWIPFDRGIMLCKQYNVMDYLKALIDHKPILSENGVDLTPTKAQLKQRLLLENKSSVKRNILINQKINYQDPNSIFASNVPHIKKVPNNNELMRHDPDPKMRLASSQYAFNPQNFKYQPSNLSKNYFNTYSNSANSSKILYNTPEFAQDNISLMYTLPASSSLVKTSNPLSPYSDSNMSKLHPPSQTQNQSYSPNTPDNGKKLLISLFMNEDFVPIPDWLREPIPPKGKYEGPIDINIPIDDQGHTAVHWAAALARIETLDLLLQKNADPKKLNNEGESALTKAVQVINNYESQLFPDLLELLHDAIPLTDKCDRSVLHHIVLTSKIDGRYSASLYYMESLLSWVANLANGFVADSETQNKSGEYGFTPSKQRNFSTPTNSSNHKRTPNTSSYGEYNSTSAPKSGFSGISLNNSLPKNGQKVTPNFLLSPHNYQNSKHSKDFGEVPPKFMSQDFIDFLNLQDEHGDTALNIAAQFNDTKLVNLLCLYGASPYIPNNAGVKASDFWNLGADGLNTNVKPAKRARKSLDSSIMGSSSTPVTAPPKSQHLSAPPTTQFLYNPTGEPSFLSPTKHPKTNDTANRDSFGSPLVSKGVSNDILTDSSLATNKDLSFNDKFSEGNTDHSESSPNLTPFSDSISSINVDAPNAIINKGLAVNNLLSLKNGNSHQAKNLLSMIKGLMDDLESEFKEQLDQKHTKYKSLKRQLKSTISELNEARNKIFELNQTVSQLQKLCDGDSKISNSLSFINGNTDLSDRNHPQKPNSHAMSKNSGSTVHPLELVPLEQILKRLFANSENLSDNDMFKHSDSQFEEFSDKSCFDIANQYINKIKVQLSGGGNSQSMAAVLQNFINQLSIRHSNLLEFSMDLSSQQHLKQEKYAKTLSNLLQLSETNIDSWINSVCELISEKLASFGHSSNVSFLSPEFSEEVHAKVASLSHNSDKTDSMYSSVSPDNSSASKSDSKSNLFGLLNYKDKKEQPSVPES</sequence>
<gene>
    <name evidence="7" type="ORF">BB560_005192</name>
</gene>
<feature type="repeat" description="ANK" evidence="3">
    <location>
        <begin position="549"/>
        <end position="581"/>
    </location>
</feature>
<evidence type="ECO:0000256" key="1">
    <source>
        <dbReference type="ARBA" id="ARBA00022737"/>
    </source>
</evidence>
<dbReference type="AlphaFoldDB" id="A0A2T9Z7B9"/>
<feature type="compositionally biased region" description="Polar residues" evidence="5">
    <location>
        <begin position="454"/>
        <end position="484"/>
    </location>
</feature>
<name>A0A2T9Z7B9_9FUNG</name>
<comment type="caution">
    <text evidence="7">The sequence shown here is derived from an EMBL/GenBank/DDBJ whole genome shotgun (WGS) entry which is preliminary data.</text>
</comment>
<feature type="compositionally biased region" description="Polar residues" evidence="5">
    <location>
        <begin position="612"/>
        <end position="623"/>
    </location>
</feature>
<dbReference type="InterPro" id="IPR036887">
    <property type="entry name" value="HTH_APSES_sf"/>
</dbReference>
<keyword evidence="1" id="KW-0677">Repeat</keyword>
<dbReference type="Gene3D" id="1.25.40.20">
    <property type="entry name" value="Ankyrin repeat-containing domain"/>
    <property type="match status" value="1"/>
</dbReference>
<evidence type="ECO:0000256" key="5">
    <source>
        <dbReference type="SAM" id="MobiDB-lite"/>
    </source>
</evidence>
<feature type="compositionally biased region" description="Basic and acidic residues" evidence="5">
    <location>
        <begin position="694"/>
        <end position="708"/>
    </location>
</feature>
<dbReference type="Pfam" id="PF13637">
    <property type="entry name" value="Ank_4"/>
    <property type="match status" value="1"/>
</dbReference>
<organism evidence="7 8">
    <name type="scientific">Smittium megazygosporum</name>
    <dbReference type="NCBI Taxonomy" id="133381"/>
    <lineage>
        <taxon>Eukaryota</taxon>
        <taxon>Fungi</taxon>
        <taxon>Fungi incertae sedis</taxon>
        <taxon>Zoopagomycota</taxon>
        <taxon>Kickxellomycotina</taxon>
        <taxon>Harpellomycetes</taxon>
        <taxon>Harpellales</taxon>
        <taxon>Legeriomycetaceae</taxon>
        <taxon>Smittium</taxon>
    </lineage>
</organism>
<evidence type="ECO:0000256" key="2">
    <source>
        <dbReference type="ARBA" id="ARBA00023043"/>
    </source>
</evidence>
<evidence type="ECO:0000259" key="6">
    <source>
        <dbReference type="PROSITE" id="PS51299"/>
    </source>
</evidence>
<dbReference type="SMART" id="SM01252">
    <property type="entry name" value="KilA-N"/>
    <property type="match status" value="1"/>
</dbReference>
<protein>
    <recommendedName>
        <fullName evidence="6">HTH APSES-type domain-containing protein</fullName>
    </recommendedName>
</protein>
<evidence type="ECO:0000256" key="4">
    <source>
        <dbReference type="SAM" id="Coils"/>
    </source>
</evidence>
<dbReference type="InterPro" id="IPR018004">
    <property type="entry name" value="KilA/APSES_HTH"/>
</dbReference>
<dbReference type="STRING" id="133381.A0A2T9Z7B9"/>
<dbReference type="Pfam" id="PF04383">
    <property type="entry name" value="KilA-N"/>
    <property type="match status" value="1"/>
</dbReference>
<feature type="repeat" description="ANK" evidence="3">
    <location>
        <begin position="328"/>
        <end position="360"/>
    </location>
</feature>
<dbReference type="OrthoDB" id="6718656at2759"/>
<feature type="region of interest" description="Disordered" evidence="5">
    <location>
        <begin position="253"/>
        <end position="281"/>
    </location>
</feature>
<dbReference type="InterPro" id="IPR002110">
    <property type="entry name" value="Ankyrin_rpt"/>
</dbReference>
<dbReference type="PROSITE" id="PS51299">
    <property type="entry name" value="HTH_APSES"/>
    <property type="match status" value="1"/>
</dbReference>
<accession>A0A2T9Z7B9</accession>
<dbReference type="GO" id="GO:0003677">
    <property type="term" value="F:DNA binding"/>
    <property type="evidence" value="ECO:0007669"/>
    <property type="project" value="InterPro"/>
</dbReference>
<dbReference type="GO" id="GO:0030907">
    <property type="term" value="C:MBF transcription complex"/>
    <property type="evidence" value="ECO:0007669"/>
    <property type="project" value="TreeGrafter"/>
</dbReference>
<dbReference type="PROSITE" id="PS50297">
    <property type="entry name" value="ANK_REP_REGION"/>
    <property type="match status" value="1"/>
</dbReference>
<dbReference type="EMBL" id="MBFS01001997">
    <property type="protein sequence ID" value="PVV00427.1"/>
    <property type="molecule type" value="Genomic_DNA"/>
</dbReference>
<feature type="compositionally biased region" description="Polar residues" evidence="5">
    <location>
        <begin position="842"/>
        <end position="856"/>
    </location>
</feature>
<dbReference type="InterPro" id="IPR036770">
    <property type="entry name" value="Ankyrin_rpt-contain_sf"/>
</dbReference>
<reference evidence="7 8" key="1">
    <citation type="journal article" date="2018" name="MBio">
        <title>Comparative Genomics Reveals the Core Gene Toolbox for the Fungus-Insect Symbiosis.</title>
        <authorList>
            <person name="Wang Y."/>
            <person name="Stata M."/>
            <person name="Wang W."/>
            <person name="Stajich J.E."/>
            <person name="White M.M."/>
            <person name="Moncalvo J.M."/>
        </authorList>
    </citation>
    <scope>NUCLEOTIDE SEQUENCE [LARGE SCALE GENOMIC DNA]</scope>
    <source>
        <strain evidence="7 8">SC-DP-2</strain>
    </source>
</reference>
<feature type="region of interest" description="Disordered" evidence="5">
    <location>
        <begin position="693"/>
        <end position="717"/>
    </location>
</feature>
<dbReference type="Proteomes" id="UP000245609">
    <property type="component" value="Unassembled WGS sequence"/>
</dbReference>
<evidence type="ECO:0000313" key="8">
    <source>
        <dbReference type="Proteomes" id="UP000245609"/>
    </source>
</evidence>
<proteinExistence type="predicted"/>
<feature type="region of interest" description="Disordered" evidence="5">
    <location>
        <begin position="1017"/>
        <end position="1045"/>
    </location>
</feature>
<keyword evidence="4" id="KW-0175">Coiled coil</keyword>